<gene>
    <name evidence="3" type="primary">PLESTMB000001</name>
    <name evidence="3" type="ORF">PLESTB_000383800</name>
</gene>
<evidence type="ECO:0000313" key="3">
    <source>
        <dbReference type="EMBL" id="GLC50480.1"/>
    </source>
</evidence>
<accession>A0A9W6BET2</accession>
<proteinExistence type="predicted"/>
<comment type="caution">
    <text evidence="3">The sequence shown here is derived from an EMBL/GenBank/DDBJ whole genome shotgun (WGS) entry which is preliminary data.</text>
</comment>
<name>A0A9W6BET2_9CHLO</name>
<reference evidence="3 4" key="1">
    <citation type="journal article" date="2023" name="Commun. Biol.">
        <title>Reorganization of the ancestral sex-determining regions during the evolution of trioecy in Pleodorina starrii.</title>
        <authorList>
            <person name="Takahashi K."/>
            <person name="Suzuki S."/>
            <person name="Kawai-Toyooka H."/>
            <person name="Yamamoto K."/>
            <person name="Hamaji T."/>
            <person name="Ootsuki R."/>
            <person name="Yamaguchi H."/>
            <person name="Kawachi M."/>
            <person name="Higashiyama T."/>
            <person name="Nozaki H."/>
        </authorList>
    </citation>
    <scope>NUCLEOTIDE SEQUENCE [LARGE SCALE GENOMIC DNA]</scope>
    <source>
        <strain evidence="3 4">NIES-4479</strain>
    </source>
</reference>
<evidence type="ECO:0000313" key="4">
    <source>
        <dbReference type="Proteomes" id="UP001165080"/>
    </source>
</evidence>
<keyword evidence="4" id="KW-1185">Reference proteome</keyword>
<evidence type="ECO:0000259" key="2">
    <source>
        <dbReference type="Pfam" id="PF01370"/>
    </source>
</evidence>
<dbReference type="InterPro" id="IPR001509">
    <property type="entry name" value="Epimerase_deHydtase"/>
</dbReference>
<dbReference type="Gene3D" id="3.40.50.720">
    <property type="entry name" value="NAD(P)-binding Rossmann-like Domain"/>
    <property type="match status" value="1"/>
</dbReference>
<dbReference type="PANTHER" id="PTHR10366">
    <property type="entry name" value="NAD DEPENDENT EPIMERASE/DEHYDRATASE"/>
    <property type="match status" value="1"/>
</dbReference>
<dbReference type="InterPro" id="IPR036291">
    <property type="entry name" value="NAD(P)-bd_dom_sf"/>
</dbReference>
<dbReference type="PANTHER" id="PTHR10366:SF852">
    <property type="entry name" value="CINNAMOYL-COA REDUCTASE CAD2"/>
    <property type="match status" value="1"/>
</dbReference>
<protein>
    <recommendedName>
        <fullName evidence="2">NAD-dependent epimerase/dehydratase domain-containing protein</fullName>
    </recommendedName>
</protein>
<dbReference type="GO" id="GO:0016616">
    <property type="term" value="F:oxidoreductase activity, acting on the CH-OH group of donors, NAD or NADP as acceptor"/>
    <property type="evidence" value="ECO:0007669"/>
    <property type="project" value="TreeGrafter"/>
</dbReference>
<dbReference type="InterPro" id="IPR050425">
    <property type="entry name" value="NAD(P)_dehydrat-like"/>
</dbReference>
<organism evidence="3 4">
    <name type="scientific">Pleodorina starrii</name>
    <dbReference type="NCBI Taxonomy" id="330485"/>
    <lineage>
        <taxon>Eukaryota</taxon>
        <taxon>Viridiplantae</taxon>
        <taxon>Chlorophyta</taxon>
        <taxon>core chlorophytes</taxon>
        <taxon>Chlorophyceae</taxon>
        <taxon>CS clade</taxon>
        <taxon>Chlamydomonadales</taxon>
        <taxon>Volvocaceae</taxon>
        <taxon>Pleodorina</taxon>
    </lineage>
</organism>
<dbReference type="Proteomes" id="UP001165080">
    <property type="component" value="Unassembled WGS sequence"/>
</dbReference>
<dbReference type="SUPFAM" id="SSF51735">
    <property type="entry name" value="NAD(P)-binding Rossmann-fold domains"/>
    <property type="match status" value="1"/>
</dbReference>
<evidence type="ECO:0000256" key="1">
    <source>
        <dbReference type="ARBA" id="ARBA00023002"/>
    </source>
</evidence>
<keyword evidence="1" id="KW-0560">Oxidoreductase</keyword>
<dbReference type="EMBL" id="BRXU01000003">
    <property type="protein sequence ID" value="GLC50480.1"/>
    <property type="molecule type" value="Genomic_DNA"/>
</dbReference>
<sequence length="120" mass="12648">MLLPLSAPQSRVCVTGATGYIAGPIIERLLRAGHTVHGTCRDPSNLTALSPLMDLPGASERLRLFKADLMVPGSFDAAVQGCDYVIHVAAPVVLGKVGPGEGRSKIVEPMMRAVDNVLDE</sequence>
<dbReference type="OrthoDB" id="2735536at2759"/>
<feature type="domain" description="NAD-dependent epimerase/dehydratase" evidence="2">
    <location>
        <begin position="12"/>
        <end position="92"/>
    </location>
</feature>
<dbReference type="Pfam" id="PF01370">
    <property type="entry name" value="Epimerase"/>
    <property type="match status" value="1"/>
</dbReference>
<dbReference type="AlphaFoldDB" id="A0A9W6BET2"/>